<keyword evidence="2" id="KW-1185">Reference proteome</keyword>
<dbReference type="Proteomes" id="UP001491310">
    <property type="component" value="Unassembled WGS sequence"/>
</dbReference>
<name>A0ABR2Z1W5_9CHLO</name>
<protein>
    <submittedName>
        <fullName evidence="1">Uncharacterized protein</fullName>
    </submittedName>
</protein>
<reference evidence="1 2" key="1">
    <citation type="journal article" date="2024" name="Nat. Commun.">
        <title>Phylogenomics reveals the evolutionary origins of lichenization in chlorophyte algae.</title>
        <authorList>
            <person name="Puginier C."/>
            <person name="Libourel C."/>
            <person name="Otte J."/>
            <person name="Skaloud P."/>
            <person name="Haon M."/>
            <person name="Grisel S."/>
            <person name="Petersen M."/>
            <person name="Berrin J.G."/>
            <person name="Delaux P.M."/>
            <person name="Dal Grande F."/>
            <person name="Keller J."/>
        </authorList>
    </citation>
    <scope>NUCLEOTIDE SEQUENCE [LARGE SCALE GENOMIC DNA]</scope>
    <source>
        <strain evidence="1 2">SAG 216-7</strain>
    </source>
</reference>
<proteinExistence type="predicted"/>
<evidence type="ECO:0000313" key="2">
    <source>
        <dbReference type="Proteomes" id="UP001491310"/>
    </source>
</evidence>
<organism evidence="1 2">
    <name type="scientific">Coccomyxa subellipsoidea</name>
    <dbReference type="NCBI Taxonomy" id="248742"/>
    <lineage>
        <taxon>Eukaryota</taxon>
        <taxon>Viridiplantae</taxon>
        <taxon>Chlorophyta</taxon>
        <taxon>core chlorophytes</taxon>
        <taxon>Trebouxiophyceae</taxon>
        <taxon>Trebouxiophyceae incertae sedis</taxon>
        <taxon>Coccomyxaceae</taxon>
        <taxon>Coccomyxa</taxon>
    </lineage>
</organism>
<gene>
    <name evidence="1" type="ORF">WJX75_002143</name>
</gene>
<accession>A0ABR2Z1W5</accession>
<comment type="caution">
    <text evidence="1">The sequence shown here is derived from an EMBL/GenBank/DDBJ whole genome shotgun (WGS) entry which is preliminary data.</text>
</comment>
<dbReference type="EMBL" id="JALJOT010000001">
    <property type="protein sequence ID" value="KAK9918189.1"/>
    <property type="molecule type" value="Genomic_DNA"/>
</dbReference>
<evidence type="ECO:0000313" key="1">
    <source>
        <dbReference type="EMBL" id="KAK9918189.1"/>
    </source>
</evidence>
<sequence>MGAACFNKAALSLTRFDTRPQDVELCLRVVATLDPGKRLISFALAHINEDQAAKVKILSHALEVVDRVKEDRAQCLACLRSSCCRRRACTGQNISTRTSSTPCATVASS</sequence>